<gene>
    <name evidence="8" type="ORF">VZ95_10740</name>
</gene>
<dbReference type="GO" id="GO:0004521">
    <property type="term" value="F:RNA endonuclease activity"/>
    <property type="evidence" value="ECO:0007669"/>
    <property type="project" value="InterPro"/>
</dbReference>
<evidence type="ECO:0000256" key="4">
    <source>
        <dbReference type="ARBA" id="ARBA00022801"/>
    </source>
</evidence>
<protein>
    <recommendedName>
        <fullName evidence="10">YicC family protein</fullName>
    </recommendedName>
</protein>
<evidence type="ECO:0000313" key="9">
    <source>
        <dbReference type="Proteomes" id="UP000033774"/>
    </source>
</evidence>
<accession>A0A0F3IS88</accession>
<keyword evidence="2" id="KW-0540">Nuclease</keyword>
<evidence type="ECO:0000313" key="8">
    <source>
        <dbReference type="EMBL" id="KJV09556.1"/>
    </source>
</evidence>
<name>A0A0F3IS88_9PROT</name>
<keyword evidence="9" id="KW-1185">Reference proteome</keyword>
<dbReference type="PANTHER" id="PTHR30636:SF3">
    <property type="entry name" value="UPF0701 PROTEIN YICC"/>
    <property type="match status" value="1"/>
</dbReference>
<evidence type="ECO:0000259" key="6">
    <source>
        <dbReference type="Pfam" id="PF03755"/>
    </source>
</evidence>
<evidence type="ECO:0000256" key="2">
    <source>
        <dbReference type="ARBA" id="ARBA00022722"/>
    </source>
</evidence>
<comment type="cofactor">
    <cofactor evidence="1">
        <name>a divalent metal cation</name>
        <dbReference type="ChEBI" id="CHEBI:60240"/>
    </cofactor>
</comment>
<dbReference type="RefSeq" id="WP_045775833.1">
    <property type="nucleotide sequence ID" value="NZ_LAJY01000258.1"/>
</dbReference>
<dbReference type="EMBL" id="LAJY01000258">
    <property type="protein sequence ID" value="KJV09556.1"/>
    <property type="molecule type" value="Genomic_DNA"/>
</dbReference>
<dbReference type="Pfam" id="PF08340">
    <property type="entry name" value="YicC-like_C"/>
    <property type="match status" value="1"/>
</dbReference>
<dbReference type="PATRIC" id="fig|552518.3.peg.1587"/>
<comment type="caution">
    <text evidence="8">The sequence shown here is derived from an EMBL/GenBank/DDBJ whole genome shotgun (WGS) entry which is preliminary data.</text>
</comment>
<keyword evidence="4" id="KW-0378">Hydrolase</keyword>
<proteinExistence type="inferred from homology"/>
<evidence type="ECO:0000259" key="7">
    <source>
        <dbReference type="Pfam" id="PF08340"/>
    </source>
</evidence>
<comment type="similarity">
    <text evidence="5">Belongs to the YicC/YloC family.</text>
</comment>
<feature type="domain" description="Endoribonuclease YicC-like N-terminal" evidence="6">
    <location>
        <begin position="16"/>
        <end position="175"/>
    </location>
</feature>
<reference evidence="8 9" key="1">
    <citation type="submission" date="2015-03" db="EMBL/GenBank/DDBJ databases">
        <title>Draft genome sequence of Elstera litoralis.</title>
        <authorList>
            <person name="Rahalkar M.C."/>
            <person name="Dhakephalkar P.K."/>
            <person name="Pore S.D."/>
            <person name="Arora P."/>
            <person name="Kapse N.G."/>
            <person name="Pandit P.S."/>
        </authorList>
    </citation>
    <scope>NUCLEOTIDE SEQUENCE [LARGE SCALE GENOMIC DNA]</scope>
    <source>
        <strain evidence="8 9">Dia-1</strain>
    </source>
</reference>
<dbReference type="InterPro" id="IPR005229">
    <property type="entry name" value="YicC/YloC-like"/>
</dbReference>
<sequence>MTRASSAPSPDPTAPVSSMTGYARLAAVGCPTPSHTATWEIRAVNGRGLDVRFRLPSWLDRLEPALRERLKACQRGTITVSLDLRGAARESNLAINRPLIEEIIGLQKSLGDLVDQAPLRLTDLLGVRGVIESQQAENPALNEPSPAEDAALVALFAEAVDQFLSARRAEGAKLAEILHGQVAAIAEMTAKARAAAEAQTHGVAERLHTRLAPLLGDTPPVPAERLAQEIALLAQKCDPSEEMDRLEAHCAAALALLAEGGAIGRKLDFLAQEFNREANTLMSKAADLSVTQTGLGLKTVIEQFREQVQNVE</sequence>
<dbReference type="PANTHER" id="PTHR30636">
    <property type="entry name" value="UPF0701 PROTEIN YICC"/>
    <property type="match status" value="1"/>
</dbReference>
<dbReference type="AlphaFoldDB" id="A0A0F3IS88"/>
<feature type="domain" description="Endoribonuclease YicC-like C-terminal" evidence="7">
    <location>
        <begin position="195"/>
        <end position="312"/>
    </location>
</feature>
<keyword evidence="3" id="KW-0255">Endonuclease</keyword>
<dbReference type="Proteomes" id="UP000033774">
    <property type="component" value="Unassembled WGS sequence"/>
</dbReference>
<dbReference type="InterPro" id="IPR013527">
    <property type="entry name" value="YicC-like_N"/>
</dbReference>
<dbReference type="Pfam" id="PF03755">
    <property type="entry name" value="YicC-like_N"/>
    <property type="match status" value="1"/>
</dbReference>
<evidence type="ECO:0000256" key="3">
    <source>
        <dbReference type="ARBA" id="ARBA00022759"/>
    </source>
</evidence>
<dbReference type="InterPro" id="IPR013551">
    <property type="entry name" value="YicC-like_C"/>
</dbReference>
<evidence type="ECO:0000256" key="5">
    <source>
        <dbReference type="ARBA" id="ARBA00035648"/>
    </source>
</evidence>
<dbReference type="GO" id="GO:0016787">
    <property type="term" value="F:hydrolase activity"/>
    <property type="evidence" value="ECO:0007669"/>
    <property type="project" value="UniProtKB-KW"/>
</dbReference>
<evidence type="ECO:0008006" key="10">
    <source>
        <dbReference type="Google" id="ProtNLM"/>
    </source>
</evidence>
<dbReference type="NCBIfam" id="TIGR00255">
    <property type="entry name" value="YicC/YloC family endoribonuclease"/>
    <property type="match status" value="1"/>
</dbReference>
<evidence type="ECO:0000256" key="1">
    <source>
        <dbReference type="ARBA" id="ARBA00001968"/>
    </source>
</evidence>
<dbReference type="OrthoDB" id="9771229at2"/>
<organism evidence="8 9">
    <name type="scientific">Elstera litoralis</name>
    <dbReference type="NCBI Taxonomy" id="552518"/>
    <lineage>
        <taxon>Bacteria</taxon>
        <taxon>Pseudomonadati</taxon>
        <taxon>Pseudomonadota</taxon>
        <taxon>Alphaproteobacteria</taxon>
        <taxon>Rhodospirillales</taxon>
        <taxon>Rhodospirillaceae</taxon>
        <taxon>Elstera</taxon>
    </lineage>
</organism>